<sequence length="146" mass="15847">MAGKRFCRWEPKLKRLLFPALLFLAGCGPSTGQRAVTPGDLPPIARDYRARIAEWARGFYRDPGALRDAALSDPVLTRDSTGRLLWLVCLDVDAGPGSGGRQMQAFGFAPGYVSLPLSRAGSSVNRADCATAPLTWRPWPGLHARP</sequence>
<organism evidence="1 2">
    <name type="scientific">Enterovirga aerilata</name>
    <dbReference type="NCBI Taxonomy" id="2730920"/>
    <lineage>
        <taxon>Bacteria</taxon>
        <taxon>Pseudomonadati</taxon>
        <taxon>Pseudomonadota</taxon>
        <taxon>Alphaproteobacteria</taxon>
        <taxon>Hyphomicrobiales</taxon>
        <taxon>Methylobacteriaceae</taxon>
        <taxon>Enterovirga</taxon>
    </lineage>
</organism>
<proteinExistence type="predicted"/>
<accession>A0A849I119</accession>
<evidence type="ECO:0008006" key="3">
    <source>
        <dbReference type="Google" id="ProtNLM"/>
    </source>
</evidence>
<evidence type="ECO:0000313" key="1">
    <source>
        <dbReference type="EMBL" id="NNM73466.1"/>
    </source>
</evidence>
<reference evidence="1 2" key="1">
    <citation type="submission" date="2020-04" db="EMBL/GenBank/DDBJ databases">
        <title>Enterovirga sp. isolate from soil.</title>
        <authorList>
            <person name="Chea S."/>
            <person name="Kim D.-U."/>
        </authorList>
    </citation>
    <scope>NUCLEOTIDE SEQUENCE [LARGE SCALE GENOMIC DNA]</scope>
    <source>
        <strain evidence="1 2">DB1703</strain>
    </source>
</reference>
<dbReference type="AlphaFoldDB" id="A0A849I119"/>
<comment type="caution">
    <text evidence="1">The sequence shown here is derived from an EMBL/GenBank/DDBJ whole genome shotgun (WGS) entry which is preliminary data.</text>
</comment>
<dbReference type="PROSITE" id="PS51257">
    <property type="entry name" value="PROKAR_LIPOPROTEIN"/>
    <property type="match status" value="1"/>
</dbReference>
<name>A0A849I119_9HYPH</name>
<protein>
    <recommendedName>
        <fullName evidence="3">Lipoprotein</fullName>
    </recommendedName>
</protein>
<keyword evidence="2" id="KW-1185">Reference proteome</keyword>
<dbReference type="EMBL" id="JABEPP010000003">
    <property type="protein sequence ID" value="NNM73466.1"/>
    <property type="molecule type" value="Genomic_DNA"/>
</dbReference>
<dbReference type="Proteomes" id="UP000564885">
    <property type="component" value="Unassembled WGS sequence"/>
</dbReference>
<evidence type="ECO:0000313" key="2">
    <source>
        <dbReference type="Proteomes" id="UP000564885"/>
    </source>
</evidence>
<gene>
    <name evidence="1" type="ORF">HJG44_13845</name>
</gene>